<evidence type="ECO:0000256" key="3">
    <source>
        <dbReference type="SAM" id="MobiDB-lite"/>
    </source>
</evidence>
<name>A0A9Q0G1D3_9ROSI</name>
<sequence length="383" mass="41406">MSSMLPRRRTQPSPMTPPSPSHAAPPSPIAALDVSPPSTPPLTPLPVFRSPPPPLSAEVSPPPPPIIRSPPRFIIPPPPPPTQYPSVFDSTPSYPQGLLFTIPPPPPAVPSPFPPVLDPTPSSIPYSPYPPLAAAEGLFFTIPPTQFPSVFDSTPFPTSPSYPQGLLFTIPPHPPAEPSPFPPVLDPTPFPIPPSPYSPLAEQRPLSKRLEYVVVGVVLNSVGRASQLWISSNAVHFFGPFHSQGTEEASDCYTLTNLGLLFPTALHYTHAEVHHGKSELALPRFSSCVMLVLYGAYLFFHLKSQGDLYVPISEEQEHQNGENAHEDDETLGSSDLACNNDSLDLCSISVFSGCHRGNISSLNIAHPCLIRQMSRVLSLDYVC</sequence>
<gene>
    <name evidence="4" type="ORF">Tsubulata_007619</name>
</gene>
<protein>
    <submittedName>
        <fullName evidence="4">Uncharacterized protein</fullName>
    </submittedName>
</protein>
<organism evidence="4 5">
    <name type="scientific">Turnera subulata</name>
    <dbReference type="NCBI Taxonomy" id="218843"/>
    <lineage>
        <taxon>Eukaryota</taxon>
        <taxon>Viridiplantae</taxon>
        <taxon>Streptophyta</taxon>
        <taxon>Embryophyta</taxon>
        <taxon>Tracheophyta</taxon>
        <taxon>Spermatophyta</taxon>
        <taxon>Magnoliopsida</taxon>
        <taxon>eudicotyledons</taxon>
        <taxon>Gunneridae</taxon>
        <taxon>Pentapetalae</taxon>
        <taxon>rosids</taxon>
        <taxon>fabids</taxon>
        <taxon>Malpighiales</taxon>
        <taxon>Passifloraceae</taxon>
        <taxon>Turnera</taxon>
    </lineage>
</organism>
<feature type="compositionally biased region" description="Pro residues" evidence="3">
    <location>
        <begin position="14"/>
        <end position="28"/>
    </location>
</feature>
<keyword evidence="1" id="KW-0050">Antiport</keyword>
<evidence type="ECO:0000313" key="4">
    <source>
        <dbReference type="EMBL" id="KAJ4840352.1"/>
    </source>
</evidence>
<dbReference type="PANTHER" id="PTHR31503:SF48">
    <property type="entry name" value="VACUOLAR CATION_PROTON EXCHANGER 2"/>
    <property type="match status" value="1"/>
</dbReference>
<keyword evidence="5" id="KW-1185">Reference proteome</keyword>
<evidence type="ECO:0000313" key="5">
    <source>
        <dbReference type="Proteomes" id="UP001141552"/>
    </source>
</evidence>
<dbReference type="Proteomes" id="UP001141552">
    <property type="component" value="Unassembled WGS sequence"/>
</dbReference>
<dbReference type="EMBL" id="JAKUCV010003057">
    <property type="protein sequence ID" value="KAJ4840352.1"/>
    <property type="molecule type" value="Genomic_DNA"/>
</dbReference>
<comment type="caution">
    <text evidence="4">The sequence shown here is derived from an EMBL/GenBank/DDBJ whole genome shotgun (WGS) entry which is preliminary data.</text>
</comment>
<dbReference type="GO" id="GO:0015369">
    <property type="term" value="F:calcium:proton antiporter activity"/>
    <property type="evidence" value="ECO:0007669"/>
    <property type="project" value="TreeGrafter"/>
</dbReference>
<dbReference type="GO" id="GO:0009705">
    <property type="term" value="C:plant-type vacuole membrane"/>
    <property type="evidence" value="ECO:0007669"/>
    <property type="project" value="TreeGrafter"/>
</dbReference>
<accession>A0A9Q0G1D3</accession>
<keyword evidence="1" id="KW-0813">Transport</keyword>
<dbReference type="GO" id="GO:0006874">
    <property type="term" value="P:intracellular calcium ion homeostasis"/>
    <property type="evidence" value="ECO:0007669"/>
    <property type="project" value="TreeGrafter"/>
</dbReference>
<dbReference type="PANTHER" id="PTHR31503">
    <property type="entry name" value="VACUOLAR CALCIUM ION TRANSPORTER"/>
    <property type="match status" value="1"/>
</dbReference>
<reference evidence="4" key="1">
    <citation type="submission" date="2022-02" db="EMBL/GenBank/DDBJ databases">
        <authorList>
            <person name="Henning P.M."/>
            <person name="McCubbin A.G."/>
            <person name="Shore J.S."/>
        </authorList>
    </citation>
    <scope>NUCLEOTIDE SEQUENCE</scope>
    <source>
        <strain evidence="4">F60SS</strain>
        <tissue evidence="4">Leaves</tissue>
    </source>
</reference>
<evidence type="ECO:0000256" key="2">
    <source>
        <dbReference type="ARBA" id="ARBA00023065"/>
    </source>
</evidence>
<feature type="compositionally biased region" description="Basic residues" evidence="3">
    <location>
        <begin position="1"/>
        <end position="10"/>
    </location>
</feature>
<dbReference type="OrthoDB" id="1699231at2759"/>
<reference evidence="4" key="2">
    <citation type="journal article" date="2023" name="Plants (Basel)">
        <title>Annotation of the Turnera subulata (Passifloraceae) Draft Genome Reveals the S-Locus Evolved after the Divergence of Turneroideae from Passifloroideae in a Stepwise Manner.</title>
        <authorList>
            <person name="Henning P.M."/>
            <person name="Roalson E.H."/>
            <person name="Mir W."/>
            <person name="McCubbin A.G."/>
            <person name="Shore J.S."/>
        </authorList>
    </citation>
    <scope>NUCLEOTIDE SEQUENCE</scope>
    <source>
        <strain evidence="4">F60SS</strain>
    </source>
</reference>
<dbReference type="AlphaFoldDB" id="A0A9Q0G1D3"/>
<proteinExistence type="predicted"/>
<feature type="region of interest" description="Disordered" evidence="3">
    <location>
        <begin position="1"/>
        <end position="81"/>
    </location>
</feature>
<feature type="compositionally biased region" description="Pro residues" evidence="3">
    <location>
        <begin position="37"/>
        <end position="81"/>
    </location>
</feature>
<evidence type="ECO:0000256" key="1">
    <source>
        <dbReference type="ARBA" id="ARBA00022449"/>
    </source>
</evidence>
<keyword evidence="2" id="KW-0406">Ion transport</keyword>
<dbReference type="InterPro" id="IPR004713">
    <property type="entry name" value="CaH_exchang"/>
</dbReference>